<dbReference type="Proteomes" id="UP000265520">
    <property type="component" value="Unassembled WGS sequence"/>
</dbReference>
<keyword evidence="2" id="KW-1185">Reference proteome</keyword>
<sequence>MPQWRNSVWSSREEERRHCDGRRGTVVAVVRGGGEAAMSDGRKKMKSCFCILGAWFVEKKIEM</sequence>
<evidence type="ECO:0000313" key="1">
    <source>
        <dbReference type="EMBL" id="MCI20695.1"/>
    </source>
</evidence>
<proteinExistence type="predicted"/>
<dbReference type="AlphaFoldDB" id="A0A392QBR2"/>
<protein>
    <submittedName>
        <fullName evidence="1">Uncharacterized protein</fullName>
    </submittedName>
</protein>
<name>A0A392QBR2_9FABA</name>
<comment type="caution">
    <text evidence="1">The sequence shown here is derived from an EMBL/GenBank/DDBJ whole genome shotgun (WGS) entry which is preliminary data.</text>
</comment>
<dbReference type="EMBL" id="LXQA010121166">
    <property type="protein sequence ID" value="MCI20695.1"/>
    <property type="molecule type" value="Genomic_DNA"/>
</dbReference>
<reference evidence="1 2" key="1">
    <citation type="journal article" date="2018" name="Front. Plant Sci.">
        <title>Red Clover (Trifolium pratense) and Zigzag Clover (T. medium) - A Picture of Genomic Similarities and Differences.</title>
        <authorList>
            <person name="Dluhosova J."/>
            <person name="Istvanek J."/>
            <person name="Nedelnik J."/>
            <person name="Repkova J."/>
        </authorList>
    </citation>
    <scope>NUCLEOTIDE SEQUENCE [LARGE SCALE GENOMIC DNA]</scope>
    <source>
        <strain evidence="2">cv. 10/8</strain>
        <tissue evidence="1">Leaf</tissue>
    </source>
</reference>
<evidence type="ECO:0000313" key="2">
    <source>
        <dbReference type="Proteomes" id="UP000265520"/>
    </source>
</evidence>
<accession>A0A392QBR2</accession>
<organism evidence="1 2">
    <name type="scientific">Trifolium medium</name>
    <dbReference type="NCBI Taxonomy" id="97028"/>
    <lineage>
        <taxon>Eukaryota</taxon>
        <taxon>Viridiplantae</taxon>
        <taxon>Streptophyta</taxon>
        <taxon>Embryophyta</taxon>
        <taxon>Tracheophyta</taxon>
        <taxon>Spermatophyta</taxon>
        <taxon>Magnoliopsida</taxon>
        <taxon>eudicotyledons</taxon>
        <taxon>Gunneridae</taxon>
        <taxon>Pentapetalae</taxon>
        <taxon>rosids</taxon>
        <taxon>fabids</taxon>
        <taxon>Fabales</taxon>
        <taxon>Fabaceae</taxon>
        <taxon>Papilionoideae</taxon>
        <taxon>50 kb inversion clade</taxon>
        <taxon>NPAAA clade</taxon>
        <taxon>Hologalegina</taxon>
        <taxon>IRL clade</taxon>
        <taxon>Trifolieae</taxon>
        <taxon>Trifolium</taxon>
    </lineage>
</organism>